<feature type="binding site" evidence="18">
    <location>
        <position position="125"/>
    </location>
    <ligand>
        <name>K(+)</name>
        <dbReference type="ChEBI" id="CHEBI:29103"/>
    </ligand>
</feature>
<evidence type="ECO:0000259" key="20">
    <source>
        <dbReference type="PROSITE" id="PS51383"/>
    </source>
</evidence>
<dbReference type="OrthoDB" id="9806925at2"/>
<evidence type="ECO:0000256" key="18">
    <source>
        <dbReference type="HAMAP-Rule" id="MF_01966"/>
    </source>
</evidence>
<keyword evidence="23" id="KW-1185">Reference proteome</keyword>
<dbReference type="SUPFAM" id="SSF64153">
    <property type="entry name" value="YjeF N-terminal domain-like"/>
    <property type="match status" value="1"/>
</dbReference>
<dbReference type="GO" id="GO:0016301">
    <property type="term" value="F:kinase activity"/>
    <property type="evidence" value="ECO:0007669"/>
    <property type="project" value="UniProtKB-KW"/>
</dbReference>
<dbReference type="PROSITE" id="PS51383">
    <property type="entry name" value="YJEF_C_3"/>
    <property type="match status" value="1"/>
</dbReference>
<feature type="binding site" evidence="18">
    <location>
        <position position="161"/>
    </location>
    <ligand>
        <name>K(+)</name>
        <dbReference type="ChEBI" id="CHEBI:29103"/>
    </ligand>
</feature>
<feature type="domain" description="YjeF N-terminal" evidence="21">
    <location>
        <begin position="14"/>
        <end position="215"/>
    </location>
</feature>
<dbReference type="InterPro" id="IPR004443">
    <property type="entry name" value="YjeF_N_dom"/>
</dbReference>
<dbReference type="GO" id="GO:0046496">
    <property type="term" value="P:nicotinamide nucleotide metabolic process"/>
    <property type="evidence" value="ECO:0007669"/>
    <property type="project" value="UniProtKB-UniRule"/>
</dbReference>
<dbReference type="GO" id="GO:0110051">
    <property type="term" value="P:metabolite repair"/>
    <property type="evidence" value="ECO:0007669"/>
    <property type="project" value="TreeGrafter"/>
</dbReference>
<comment type="catalytic activity">
    <reaction evidence="2 18 19">
        <text>(6R)-NADPHX = (6S)-NADPHX</text>
        <dbReference type="Rhea" id="RHEA:32227"/>
        <dbReference type="ChEBI" id="CHEBI:64076"/>
        <dbReference type="ChEBI" id="CHEBI:64077"/>
        <dbReference type="EC" id="5.1.99.6"/>
    </reaction>
</comment>
<evidence type="ECO:0000256" key="12">
    <source>
        <dbReference type="ARBA" id="ARBA00023239"/>
    </source>
</evidence>
<evidence type="ECO:0000256" key="13">
    <source>
        <dbReference type="ARBA" id="ARBA00023268"/>
    </source>
</evidence>
<comment type="function">
    <text evidence="14 19">Bifunctional enzyme that catalyzes the epimerization of the S- and R-forms of NAD(P)HX and the dehydration of the S-form of NAD(P)HX at the expense of ADP, which is converted to AMP. This allows the repair of both epimers of NAD(P)HX, a damaged form of NAD(P)H that is a result of enzymatic or heat-dependent hydration.</text>
</comment>
<dbReference type="InterPro" id="IPR029056">
    <property type="entry name" value="Ribokinase-like"/>
</dbReference>
<keyword evidence="7 17" id="KW-0067">ATP-binding</keyword>
<dbReference type="PANTHER" id="PTHR12592">
    <property type="entry name" value="ATP-DEPENDENT (S)-NAD(P)H-HYDRATE DEHYDRATASE FAMILY MEMBER"/>
    <property type="match status" value="1"/>
</dbReference>
<evidence type="ECO:0000256" key="5">
    <source>
        <dbReference type="ARBA" id="ARBA00022723"/>
    </source>
</evidence>
<dbReference type="Gene3D" id="3.40.50.10260">
    <property type="entry name" value="YjeF N-terminal domain"/>
    <property type="match status" value="1"/>
</dbReference>
<feature type="binding site" evidence="17">
    <location>
        <position position="258"/>
    </location>
    <ligand>
        <name>(6S)-NADPHX</name>
        <dbReference type="ChEBI" id="CHEBI:64076"/>
    </ligand>
</feature>
<feature type="binding site" evidence="18">
    <location>
        <position position="61"/>
    </location>
    <ligand>
        <name>K(+)</name>
        <dbReference type="ChEBI" id="CHEBI:29103"/>
    </ligand>
</feature>
<comment type="similarity">
    <text evidence="4 19">In the C-terminal section; belongs to the NnrD/CARKD family.</text>
</comment>
<evidence type="ECO:0000256" key="17">
    <source>
        <dbReference type="HAMAP-Rule" id="MF_01965"/>
    </source>
</evidence>
<dbReference type="Gene3D" id="3.40.1190.20">
    <property type="match status" value="1"/>
</dbReference>
<dbReference type="HAMAP" id="MF_01965">
    <property type="entry name" value="NADHX_dehydratase"/>
    <property type="match status" value="1"/>
</dbReference>
<evidence type="ECO:0000256" key="14">
    <source>
        <dbReference type="ARBA" id="ARBA00025153"/>
    </source>
</evidence>
<evidence type="ECO:0000259" key="21">
    <source>
        <dbReference type="PROSITE" id="PS51385"/>
    </source>
</evidence>
<dbReference type="AlphaFoldDB" id="A0A1N6QZ58"/>
<dbReference type="InterPro" id="IPR017953">
    <property type="entry name" value="Carbohydrate_kinase_pred_CS"/>
</dbReference>
<keyword evidence="11 18" id="KW-0413">Isomerase</keyword>
<comment type="cofactor">
    <cofactor evidence="18 19">
        <name>K(+)</name>
        <dbReference type="ChEBI" id="CHEBI:29103"/>
    </cofactor>
    <text evidence="18 19">Binds 1 potassium ion per subunit.</text>
</comment>
<reference evidence="23" key="1">
    <citation type="submission" date="2017-01" db="EMBL/GenBank/DDBJ databases">
        <authorList>
            <person name="Varghese N."/>
            <person name="Submissions S."/>
        </authorList>
    </citation>
    <scope>NUCLEOTIDE SEQUENCE [LARGE SCALE GENOMIC DNA]</scope>
    <source>
        <strain evidence="23">ATCC 51758</strain>
    </source>
</reference>
<evidence type="ECO:0000256" key="2">
    <source>
        <dbReference type="ARBA" id="ARBA00000909"/>
    </source>
</evidence>
<dbReference type="SUPFAM" id="SSF53613">
    <property type="entry name" value="Ribokinase-like"/>
    <property type="match status" value="1"/>
</dbReference>
<keyword evidence="10 17" id="KW-0520">NAD</keyword>
<dbReference type="STRING" id="34027.SAMN05421829_10328"/>
<evidence type="ECO:0000313" key="23">
    <source>
        <dbReference type="Proteomes" id="UP000186819"/>
    </source>
</evidence>
<dbReference type="CDD" id="cd01171">
    <property type="entry name" value="YXKO-related"/>
    <property type="match status" value="1"/>
</dbReference>
<evidence type="ECO:0000256" key="19">
    <source>
        <dbReference type="PIRNR" id="PIRNR017184"/>
    </source>
</evidence>
<dbReference type="NCBIfam" id="TIGR00197">
    <property type="entry name" value="yjeF_nterm"/>
    <property type="match status" value="1"/>
</dbReference>
<dbReference type="InterPro" id="IPR036652">
    <property type="entry name" value="YjeF_N_dom_sf"/>
</dbReference>
<comment type="catalytic activity">
    <reaction evidence="16 17 19">
        <text>(6S)-NADPHX + ADP = AMP + phosphate + NADPH + H(+)</text>
        <dbReference type="Rhea" id="RHEA:32235"/>
        <dbReference type="ChEBI" id="CHEBI:15378"/>
        <dbReference type="ChEBI" id="CHEBI:43474"/>
        <dbReference type="ChEBI" id="CHEBI:57783"/>
        <dbReference type="ChEBI" id="CHEBI:64076"/>
        <dbReference type="ChEBI" id="CHEBI:456215"/>
        <dbReference type="ChEBI" id="CHEBI:456216"/>
        <dbReference type="EC" id="4.2.1.136"/>
    </reaction>
</comment>
<evidence type="ECO:0000256" key="15">
    <source>
        <dbReference type="ARBA" id="ARBA00048238"/>
    </source>
</evidence>
<evidence type="ECO:0000256" key="7">
    <source>
        <dbReference type="ARBA" id="ARBA00022840"/>
    </source>
</evidence>
<keyword evidence="12 17" id="KW-0456">Lyase</keyword>
<dbReference type="EC" id="5.1.99.6" evidence="19"/>
<feature type="binding site" evidence="18">
    <location>
        <begin position="129"/>
        <end position="135"/>
    </location>
    <ligand>
        <name>(6S)-NADPHX</name>
        <dbReference type="ChEBI" id="CHEBI:64076"/>
    </ligand>
</feature>
<comment type="cofactor">
    <cofactor evidence="17">
        <name>Mg(2+)</name>
        <dbReference type="ChEBI" id="CHEBI:18420"/>
    </cofactor>
</comment>
<dbReference type="PROSITE" id="PS51385">
    <property type="entry name" value="YJEF_N"/>
    <property type="match status" value="1"/>
</dbReference>
<keyword evidence="13" id="KW-0511">Multifunctional enzyme</keyword>
<feature type="binding site" evidence="17">
    <location>
        <position position="366"/>
    </location>
    <ligand>
        <name>(6S)-NADPHX</name>
        <dbReference type="ChEBI" id="CHEBI:64076"/>
    </ligand>
</feature>
<dbReference type="Pfam" id="PF03853">
    <property type="entry name" value="YjeF_N"/>
    <property type="match status" value="1"/>
</dbReference>
<dbReference type="GO" id="GO:0046872">
    <property type="term" value="F:metal ion binding"/>
    <property type="evidence" value="ECO:0007669"/>
    <property type="project" value="UniProtKB-UniRule"/>
</dbReference>
<dbReference type="GO" id="GO:0052855">
    <property type="term" value="F:ADP-dependent NAD(P)H-hydrate dehydratase activity"/>
    <property type="evidence" value="ECO:0007669"/>
    <property type="project" value="UniProtKB-UniRule"/>
</dbReference>
<proteinExistence type="inferred from homology"/>
<keyword evidence="8 17" id="KW-0521">NADP</keyword>
<comment type="similarity">
    <text evidence="18">Belongs to the NnrE/AIBP family.</text>
</comment>
<feature type="binding site" evidence="17">
    <location>
        <position position="432"/>
    </location>
    <ligand>
        <name>AMP</name>
        <dbReference type="ChEBI" id="CHEBI:456215"/>
    </ligand>
</feature>
<dbReference type="GO" id="GO:0005524">
    <property type="term" value="F:ATP binding"/>
    <property type="evidence" value="ECO:0007669"/>
    <property type="project" value="UniProtKB-UniRule"/>
</dbReference>
<gene>
    <name evidence="17" type="primary">nnrD</name>
    <name evidence="18" type="synonym">nnrE</name>
    <name evidence="22" type="ORF">SAMN05421829_10328</name>
</gene>
<dbReference type="InterPro" id="IPR030677">
    <property type="entry name" value="Nnr"/>
</dbReference>
<comment type="caution">
    <text evidence="18">Lacks conserved residue(s) required for the propagation of feature annotation.</text>
</comment>
<feature type="binding site" evidence="18">
    <location>
        <position position="158"/>
    </location>
    <ligand>
        <name>(6S)-NADPHX</name>
        <dbReference type="ChEBI" id="CHEBI:64076"/>
    </ligand>
</feature>
<dbReference type="InterPro" id="IPR000631">
    <property type="entry name" value="CARKD"/>
</dbReference>
<feature type="binding site" evidence="17">
    <location>
        <position position="313"/>
    </location>
    <ligand>
        <name>(6S)-NADPHX</name>
        <dbReference type="ChEBI" id="CHEBI:64076"/>
    </ligand>
</feature>
<dbReference type="GO" id="GO:0052856">
    <property type="term" value="F:NAD(P)HX epimerase activity"/>
    <property type="evidence" value="ECO:0007669"/>
    <property type="project" value="UniProtKB-UniRule"/>
</dbReference>
<dbReference type="PANTHER" id="PTHR12592:SF0">
    <property type="entry name" value="ATP-DEPENDENT (S)-NAD(P)H-HYDRATE DEHYDRATASE"/>
    <property type="match status" value="1"/>
</dbReference>
<feature type="binding site" evidence="17">
    <location>
        <position position="433"/>
    </location>
    <ligand>
        <name>(6S)-NADPHX</name>
        <dbReference type="ChEBI" id="CHEBI:64076"/>
    </ligand>
</feature>
<feature type="binding site" evidence="18">
    <location>
        <begin position="60"/>
        <end position="64"/>
    </location>
    <ligand>
        <name>(6S)-NADPHX</name>
        <dbReference type="ChEBI" id="CHEBI:64076"/>
    </ligand>
</feature>
<evidence type="ECO:0000256" key="10">
    <source>
        <dbReference type="ARBA" id="ARBA00023027"/>
    </source>
</evidence>
<evidence type="ECO:0000256" key="3">
    <source>
        <dbReference type="ARBA" id="ARBA00006001"/>
    </source>
</evidence>
<dbReference type="HAMAP" id="MF_01966">
    <property type="entry name" value="NADHX_epimerase"/>
    <property type="match status" value="1"/>
</dbReference>
<comment type="similarity">
    <text evidence="17">Belongs to the NnrD/CARKD family.</text>
</comment>
<dbReference type="Proteomes" id="UP000186819">
    <property type="component" value="Unassembled WGS sequence"/>
</dbReference>
<dbReference type="PROSITE" id="PS01050">
    <property type="entry name" value="YJEF_C_2"/>
    <property type="match status" value="1"/>
</dbReference>
<protein>
    <recommendedName>
        <fullName evidence="19">Bifunctional NAD(P)H-hydrate repair enzyme</fullName>
    </recommendedName>
    <alternativeName>
        <fullName evidence="19">Nicotinamide nucleotide repair protein</fullName>
    </alternativeName>
    <domain>
        <recommendedName>
            <fullName evidence="19">ADP-dependent (S)-NAD(P)H-hydrate dehydratase</fullName>
            <ecNumber evidence="19">4.2.1.136</ecNumber>
        </recommendedName>
        <alternativeName>
            <fullName evidence="19">ADP-dependent NAD(P)HX dehydratase</fullName>
        </alternativeName>
    </domain>
    <domain>
        <recommendedName>
            <fullName evidence="19">NAD(P)H-hydrate epimerase</fullName>
            <ecNumber evidence="19">5.1.99.6</ecNumber>
        </recommendedName>
    </domain>
</protein>
<comment type="catalytic activity">
    <reaction evidence="15 17 19">
        <text>(6S)-NADHX + ADP = AMP + phosphate + NADH + H(+)</text>
        <dbReference type="Rhea" id="RHEA:32223"/>
        <dbReference type="ChEBI" id="CHEBI:15378"/>
        <dbReference type="ChEBI" id="CHEBI:43474"/>
        <dbReference type="ChEBI" id="CHEBI:57945"/>
        <dbReference type="ChEBI" id="CHEBI:64074"/>
        <dbReference type="ChEBI" id="CHEBI:456215"/>
        <dbReference type="ChEBI" id="CHEBI:456216"/>
        <dbReference type="EC" id="4.2.1.136"/>
    </reaction>
</comment>
<evidence type="ECO:0000256" key="11">
    <source>
        <dbReference type="ARBA" id="ARBA00023235"/>
    </source>
</evidence>
<comment type="similarity">
    <text evidence="3 19">In the N-terminal section; belongs to the NnrE/AIBP family.</text>
</comment>
<evidence type="ECO:0000256" key="6">
    <source>
        <dbReference type="ARBA" id="ARBA00022741"/>
    </source>
</evidence>
<accession>A0A1N6QZ58</accession>
<dbReference type="Pfam" id="PF01256">
    <property type="entry name" value="Carb_kinase"/>
    <property type="match status" value="1"/>
</dbReference>
<keyword evidence="5 18" id="KW-0479">Metal-binding</keyword>
<evidence type="ECO:0000256" key="9">
    <source>
        <dbReference type="ARBA" id="ARBA00022958"/>
    </source>
</evidence>
<keyword evidence="6 17" id="KW-0547">Nucleotide-binding</keyword>
<keyword evidence="9 18" id="KW-0630">Potassium</keyword>
<organism evidence="22 23">
    <name type="scientific">Aromatoleum tolulyticum</name>
    <dbReference type="NCBI Taxonomy" id="34027"/>
    <lineage>
        <taxon>Bacteria</taxon>
        <taxon>Pseudomonadati</taxon>
        <taxon>Pseudomonadota</taxon>
        <taxon>Betaproteobacteria</taxon>
        <taxon>Rhodocyclales</taxon>
        <taxon>Rhodocyclaceae</taxon>
        <taxon>Aromatoleum</taxon>
    </lineage>
</organism>
<dbReference type="PIRSF" id="PIRSF017184">
    <property type="entry name" value="Nnr"/>
    <property type="match status" value="1"/>
</dbReference>
<comment type="function">
    <text evidence="17">Catalyzes the dehydration of the S-form of NAD(P)HX at the expense of ADP, which is converted to AMP. Together with NAD(P)HX epimerase, which catalyzes the epimerization of the S- and R-forms, the enzyme allows the repair of both epimers of NAD(P)HX, a damaged form of NAD(P)H that is a result of enzymatic or heat-dependent hydration.</text>
</comment>
<evidence type="ECO:0000256" key="16">
    <source>
        <dbReference type="ARBA" id="ARBA00049209"/>
    </source>
</evidence>
<feature type="binding site" evidence="17">
    <location>
        <begin position="403"/>
        <end position="407"/>
    </location>
    <ligand>
        <name>AMP</name>
        <dbReference type="ChEBI" id="CHEBI:456215"/>
    </ligand>
</feature>
<evidence type="ECO:0000256" key="8">
    <source>
        <dbReference type="ARBA" id="ARBA00022857"/>
    </source>
</evidence>
<dbReference type="EC" id="4.2.1.136" evidence="19"/>
<evidence type="ECO:0000256" key="4">
    <source>
        <dbReference type="ARBA" id="ARBA00009524"/>
    </source>
</evidence>
<evidence type="ECO:0000313" key="22">
    <source>
        <dbReference type="EMBL" id="SIQ21859.1"/>
    </source>
</evidence>
<feature type="domain" description="YjeF C-terminal" evidence="20">
    <location>
        <begin position="223"/>
        <end position="493"/>
    </location>
</feature>
<comment type="catalytic activity">
    <reaction evidence="1 18 19">
        <text>(6R)-NADHX = (6S)-NADHX</text>
        <dbReference type="Rhea" id="RHEA:32215"/>
        <dbReference type="ChEBI" id="CHEBI:64074"/>
        <dbReference type="ChEBI" id="CHEBI:64075"/>
        <dbReference type="EC" id="5.1.99.6"/>
    </reaction>
</comment>
<dbReference type="EMBL" id="FTMD01000003">
    <property type="protein sequence ID" value="SIQ21859.1"/>
    <property type="molecule type" value="Genomic_DNA"/>
</dbReference>
<keyword evidence="22" id="KW-0418">Kinase</keyword>
<dbReference type="RefSeq" id="WP_076601048.1">
    <property type="nucleotide sequence ID" value="NZ_FTMD01000003.1"/>
</dbReference>
<keyword evidence="22" id="KW-0808">Transferase</keyword>
<sequence>MFLPPKPIYPVDGIRTIEALVAPHAQPSLMERAGRVAAEEAVRLTQDRAGHVLIACGPGNNGGDGFVMARRLLQAGRNVTVAFADDAAKLPRDAAAAFAAWRAAGGETVSDFPAAPANGWALVVDALFGIGLRSPVTGRHAQWIEALNAQHAPRLAIDIPSGLDADTGRVLGTVFHATTTLTFLALKPGLLTHDGPDIAGVVNVHRLDIDPPNYLPPKGLQIQPGILKPLLKQRLQNTHKGCYGDVGIIGGARGMTGAALLAGRAALKLGCGRVLTGLVDDAAPAVDFTQPELMLQRPDDVIENATVLALGPGLGHGEVAAALLERAIRQARPVVLDADALNIVAASEDLRALVAARTAPTLMTPHPGEAGRLLRSDTAGVQSDRVASALELARTFNAVVVLKGSGSVIATPDGRWLINSTGHPGMASAGMGDVLTGLIASLIAQGWPAESGLIAAVHLHGAAADRLAREGIGPVGLTASEVAEASRGIFNAWTIQATKGH</sequence>
<dbReference type="NCBIfam" id="TIGR00196">
    <property type="entry name" value="yjeF_cterm"/>
    <property type="match status" value="1"/>
</dbReference>
<comment type="function">
    <text evidence="18">Catalyzes the epimerization of the S- and R-forms of NAD(P)HX, a damaged form of NAD(P)H that is a result of enzymatic or heat-dependent hydration. This is a prerequisite for the S-specific NAD(P)H-hydrate dehydratase to allow the repair of both epimers of NAD(P)HX.</text>
</comment>
<comment type="subunit">
    <text evidence="17">Homotetramer.</text>
</comment>
<evidence type="ECO:0000256" key="1">
    <source>
        <dbReference type="ARBA" id="ARBA00000013"/>
    </source>
</evidence>
<name>A0A1N6QZ58_9RHOO</name>